<evidence type="ECO:0000256" key="2">
    <source>
        <dbReference type="ARBA" id="ARBA00022448"/>
    </source>
</evidence>
<dbReference type="GO" id="GO:0070939">
    <property type="term" value="C:Dsl1/NZR complex"/>
    <property type="evidence" value="ECO:0007669"/>
    <property type="project" value="TreeGrafter"/>
</dbReference>
<dbReference type="InterPro" id="IPR029145">
    <property type="entry name" value="NBAS_N"/>
</dbReference>
<proteinExistence type="predicted"/>
<dbReference type="PANTHER" id="PTHR15922">
    <property type="entry name" value="NEUROBLASTOMA-AMPLIFIED SEQUENCE"/>
    <property type="match status" value="1"/>
</dbReference>
<evidence type="ECO:0000256" key="5">
    <source>
        <dbReference type="SAM" id="Coils"/>
    </source>
</evidence>
<organism evidence="10 11">
    <name type="scientific">Owenia fusiformis</name>
    <name type="common">Polychaete worm</name>
    <dbReference type="NCBI Taxonomy" id="6347"/>
    <lineage>
        <taxon>Eukaryota</taxon>
        <taxon>Metazoa</taxon>
        <taxon>Spiralia</taxon>
        <taxon>Lophotrochozoa</taxon>
        <taxon>Annelida</taxon>
        <taxon>Polychaeta</taxon>
        <taxon>Sedentaria</taxon>
        <taxon>Canalipalpata</taxon>
        <taxon>Sabellida</taxon>
        <taxon>Oweniida</taxon>
        <taxon>Oweniidae</taxon>
        <taxon>Owenia</taxon>
    </lineage>
</organism>
<dbReference type="InterPro" id="IPR036322">
    <property type="entry name" value="WD40_repeat_dom_sf"/>
</dbReference>
<dbReference type="GO" id="GO:0000149">
    <property type="term" value="F:SNARE binding"/>
    <property type="evidence" value="ECO:0007669"/>
    <property type="project" value="TreeGrafter"/>
</dbReference>
<dbReference type="Pfam" id="PF22913">
    <property type="entry name" value="NBAS_11th"/>
    <property type="match status" value="1"/>
</dbReference>
<evidence type="ECO:0000256" key="3">
    <source>
        <dbReference type="ARBA" id="ARBA00022824"/>
    </source>
</evidence>
<feature type="compositionally biased region" description="Basic and acidic residues" evidence="6">
    <location>
        <begin position="1385"/>
        <end position="1398"/>
    </location>
</feature>
<feature type="domain" description="NBAS subunit of NRZ tethering complex C-terminal" evidence="9">
    <location>
        <begin position="2002"/>
        <end position="2119"/>
    </location>
</feature>
<feature type="domain" description="Neuroblastoma-amplified sequence N-terminal" evidence="8">
    <location>
        <begin position="80"/>
        <end position="363"/>
    </location>
</feature>
<dbReference type="Pfam" id="PF08314">
    <property type="entry name" value="Sec39"/>
    <property type="match status" value="1"/>
</dbReference>
<dbReference type="PANTHER" id="PTHR15922:SF2">
    <property type="entry name" value="NBAS SUBUNIT OF NRZ TETHERING COMPLEX"/>
    <property type="match status" value="1"/>
</dbReference>
<dbReference type="GO" id="GO:0015031">
    <property type="term" value="P:protein transport"/>
    <property type="evidence" value="ECO:0007669"/>
    <property type="project" value="UniProtKB-KW"/>
</dbReference>
<reference evidence="10" key="1">
    <citation type="submission" date="2022-03" db="EMBL/GenBank/DDBJ databases">
        <authorList>
            <person name="Martin C."/>
        </authorList>
    </citation>
    <scope>NUCLEOTIDE SEQUENCE</scope>
</reference>
<evidence type="ECO:0000313" key="10">
    <source>
        <dbReference type="EMBL" id="CAH1796433.1"/>
    </source>
</evidence>
<feature type="domain" description="Sec39" evidence="7">
    <location>
        <begin position="717"/>
        <end position="1284"/>
    </location>
</feature>
<dbReference type="InterPro" id="IPR013244">
    <property type="entry name" value="Sec39_domain"/>
</dbReference>
<dbReference type="EMBL" id="CAIIXF020000010">
    <property type="protein sequence ID" value="CAH1796433.1"/>
    <property type="molecule type" value="Genomic_DNA"/>
</dbReference>
<evidence type="ECO:0000256" key="6">
    <source>
        <dbReference type="SAM" id="MobiDB-lite"/>
    </source>
</evidence>
<dbReference type="InterPro" id="IPR015943">
    <property type="entry name" value="WD40/YVTN_repeat-like_dom_sf"/>
</dbReference>
<evidence type="ECO:0000259" key="9">
    <source>
        <dbReference type="Pfam" id="PF22913"/>
    </source>
</evidence>
<gene>
    <name evidence="10" type="ORF">OFUS_LOCUS20842</name>
</gene>
<keyword evidence="3" id="KW-0256">Endoplasmic reticulum</keyword>
<dbReference type="Gene3D" id="2.130.10.10">
    <property type="entry name" value="YVTN repeat-like/Quinoprotein amine dehydrogenase"/>
    <property type="match status" value="1"/>
</dbReference>
<comment type="subcellular location">
    <subcellularLocation>
        <location evidence="1">Endoplasmic reticulum</location>
    </subcellularLocation>
</comment>
<keyword evidence="5" id="KW-0175">Coiled coil</keyword>
<dbReference type="GO" id="GO:0006890">
    <property type="term" value="P:retrograde vesicle-mediated transport, Golgi to endoplasmic reticulum"/>
    <property type="evidence" value="ECO:0007669"/>
    <property type="project" value="InterPro"/>
</dbReference>
<dbReference type="Proteomes" id="UP000749559">
    <property type="component" value="Unassembled WGS sequence"/>
</dbReference>
<protein>
    <recommendedName>
        <fullName evidence="12">Neuroblastoma-amplified sequence</fullName>
    </recommendedName>
</protein>
<evidence type="ECO:0000259" key="8">
    <source>
        <dbReference type="Pfam" id="PF15492"/>
    </source>
</evidence>
<dbReference type="InterPro" id="IPR054751">
    <property type="entry name" value="NBAS_C"/>
</dbReference>
<feature type="coiled-coil region" evidence="5">
    <location>
        <begin position="630"/>
        <end position="661"/>
    </location>
</feature>
<accession>A0A8S4PQJ1</accession>
<sequence>MDVAEEENVQENILYDLPILVEWQQEPEQSAQSHGRERIPKGVRAKTWAFINAVSGPLKARLPSLPDDTLVHLTNNLIQWQFAVSHTGREVAVLQNQAIEIRSSRDEFNSVLGRCSLPRDPRPQWRKVVWSPQDDIIAYANSYGEVTLFDLMGSKLMVIPGNVVKGDVSIDIDLSRSIASLIFTDYQPTTDWAAELLVITYRGKLVKYKISNDGDFKKEHTFHFGTHYPRGINCAIFHPLHKLIIVGSCTEESNSAMEVASASKLGLTAWRVLSDSPHYKLVTDEDALGKRQGVLWNRLKSRVRLNFRVAAQDGVFRMSLSPNGKILAVIHTFGRFSLWDVPSLRLRKTWEQADQPDALDVNPCLAENPSKQKFLKDLAQCFNLVDVGWWSDNSLIFARCSGAISVASIETLNNILGTSPEWFEPGPQISMAHDNNFLSLECESKLAVKRTLSEAHDDDYQDSDDEDATYWSKTSHYVKSALYYVTDSDRFQPPRKRPKIITKTYRLLSLKSTTPEELYSRKIKNEEYGEALMLAKAYKLDSDLVYQQQWRKAPVSVASIHDYLRKISKRSWVLHECLERVPNDIDAMREMLKYGLLGTDLETLIAVGKGKDGGKFLVSNKHDPGLEEDLEHLDNSIDEQHARLKREKERETKLLESIDSNKLTLEQIQLVQSRHKLLQYLDRLATYEEILGGIHAAEEHFDPKFFEKFRAANIIESAVDYARASDWQSLDCLFTYHSEDLLEHWLAILSNFPETMSPLEYRALLPEISIETGEVIPWSCESWREMDWCETQSFRKAVDPNPTDKGIFLYEKDTDHIAFRTEKLPESLIADWYRLRACEMEKYGGQLHHALELVELARERNVQGLELLTDDLTSMEVLVYDCGEEEAVTFESFSAMTNLEKLQLIMSSSSDEMYLKNIQRWMVPFLKRCDKQTPGDYNTILKQFLLDMAIEDLEHCSKVFECSKPDYPNPVINEEESLMQLALDCIYSCESEDQLTHAFAIIECLPHRSYGVVTEKSTALHNQVDDLERHLSVAEILETHGLPKTVSYVRDTCQDKEETVRLMRKLTAAAGRKVPTLSHEQWRQLLIDMYDIQTKVYNKTKPKQCQMILTETLLCSGRHDNIKLAGEMMNCSPDDTRDDKVPYKEAMDLVIMAAQQYFNSSANIMDPGMDLARASLQLIKGTSATIQAEYDLIASLSLLDDFGVTILPLQVRLNKKRIELVQQSIDKRPRAYKKSHKLLKLSHLLRVGGEKKKSEGSVLKLIARAALDDKDYKTAYDTCVMLMQDGFAPIWEECKALAETDDFKDIRAKADMLFFAVTHCSSDMIEPILHAKHLLDCQILWETVQKSSSPIGPKPNTPRNTKGDSPSDHTSIEGLSRDGTPNEGSSKESSPKDGDIEDKKGFPLKWVLQQTKDILTSTSGTKAALTSIKDSKVWKDTLNIFHPEKWKSSKPGNKNAKNNPMVKQGCHPFYSSIIDDNFINEDALSYCNYTMSDVDRGQKLNESLVCLAKLEETLTEGGSFEQTDNVFLQLGESTLCEDTALGLSYLLALAQPESSQSLLTGYKTTGKALHSALYYHQLLVVYTLLYQNDNTFGNYNTLGNCNTLSGKDKDIDSLNAMDISEYIDANHGSLPEEDAELMAHLKEFERLLGDYSQAIILHKLGKGVDVSRFTHDMEYKRQTIIGLTMSLEQEVYNVALTLAARYQVPMWDFYMGHVEFLFTDSGCTTEEIDERIQSLNIMDTLKSKPAEFAQFMQTNVFPFLEGTDYKRLLCYYTLLEGCTLEGLAPELHIRILKKIRAAIAADVVLYNRKTGLNYKKLIDGSADPLDVISPLLTGSNVHVMAKLAKNIPNQHGGYLEGSSVFATWAIKLFWSGDQGSKEQPNTQAEWTARFEGCKEFLKKLQPGDLLHFVNSTVFQEKSLQVPLECRQQVMKRCLMHCQTEKSDKKKKDKERPTVPWEDVIEQLGIYERHLLSYEEREIQDITNNADWRQYAAMYYTSRAQVENIQELCQKIILEGSPLDLVDTILNVSGSEWTLHSALESAIDVIIRGLHDLAVAGDGLTSSVQQLTDVMKNIKSWTEKSDVVCADDIVQQLTRVYEDEDIPLETRLHVLQLLQQNFHLASDELLLLVQHQSDVIVASTWPNIKVSKESISSVESRKDLLSSLLQKSDNLEHFHALANILKTWGMLEKHLNKCDQSEKHPLCQLIQHFLALEQQLKGLGAAIVQVIIDINKSDVPLDTEVMAHVCGVLQKQGYAVEVVQAIVMSQFSALYDTAVDTINQLDQMAAEDDLTELLLTENLATKCTSSVYYSHITEYLMNNLPETKPRLDTFISQLYHSGNTILAGSLKLQQVTFHTGLLTFTSAIKMKQLDK</sequence>
<evidence type="ECO:0000313" key="11">
    <source>
        <dbReference type="Proteomes" id="UP000749559"/>
    </source>
</evidence>
<keyword evidence="11" id="KW-1185">Reference proteome</keyword>
<name>A0A8S4PQJ1_OWEFU</name>
<evidence type="ECO:0000259" key="7">
    <source>
        <dbReference type="Pfam" id="PF08314"/>
    </source>
</evidence>
<comment type="caution">
    <text evidence="10">The sequence shown here is derived from an EMBL/GenBank/DDBJ whole genome shotgun (WGS) entry which is preliminary data.</text>
</comment>
<evidence type="ECO:0000256" key="4">
    <source>
        <dbReference type="ARBA" id="ARBA00022927"/>
    </source>
</evidence>
<keyword evidence="2" id="KW-0813">Transport</keyword>
<keyword evidence="4" id="KW-0653">Protein transport</keyword>
<evidence type="ECO:0008006" key="12">
    <source>
        <dbReference type="Google" id="ProtNLM"/>
    </source>
</evidence>
<evidence type="ECO:0000256" key="1">
    <source>
        <dbReference type="ARBA" id="ARBA00004240"/>
    </source>
</evidence>
<feature type="compositionally biased region" description="Basic and acidic residues" evidence="6">
    <location>
        <begin position="1361"/>
        <end position="1371"/>
    </location>
</feature>
<dbReference type="OrthoDB" id="19988at2759"/>
<feature type="region of interest" description="Disordered" evidence="6">
    <location>
        <begin position="1346"/>
        <end position="1398"/>
    </location>
</feature>
<dbReference type="SUPFAM" id="SSF50978">
    <property type="entry name" value="WD40 repeat-like"/>
    <property type="match status" value="1"/>
</dbReference>
<dbReference type="Pfam" id="PF15492">
    <property type="entry name" value="Nbas_N"/>
    <property type="match status" value="1"/>
</dbReference>